<evidence type="ECO:0000313" key="1">
    <source>
        <dbReference type="EMBL" id="JAE28790.1"/>
    </source>
</evidence>
<reference evidence="1" key="1">
    <citation type="submission" date="2014-09" db="EMBL/GenBank/DDBJ databases">
        <authorList>
            <person name="Magalhaes I.L.F."/>
            <person name="Oliveira U."/>
            <person name="Santos F.R."/>
            <person name="Vidigal T.H.D.A."/>
            <person name="Brescovit A.D."/>
            <person name="Santos A.J."/>
        </authorList>
    </citation>
    <scope>NUCLEOTIDE SEQUENCE</scope>
    <source>
        <tissue evidence="1">Shoot tissue taken approximately 20 cm above the soil surface</tissue>
    </source>
</reference>
<dbReference type="EMBL" id="GBRH01169106">
    <property type="protein sequence ID" value="JAE28790.1"/>
    <property type="molecule type" value="Transcribed_RNA"/>
</dbReference>
<accession>A0A0A9GUV4</accession>
<dbReference type="AlphaFoldDB" id="A0A0A9GUV4"/>
<reference evidence="1" key="2">
    <citation type="journal article" date="2015" name="Data Brief">
        <title>Shoot transcriptome of the giant reed, Arundo donax.</title>
        <authorList>
            <person name="Barrero R.A."/>
            <person name="Guerrero F.D."/>
            <person name="Moolhuijzen P."/>
            <person name="Goolsby J.A."/>
            <person name="Tidwell J."/>
            <person name="Bellgard S.E."/>
            <person name="Bellgard M.I."/>
        </authorList>
    </citation>
    <scope>NUCLEOTIDE SEQUENCE</scope>
    <source>
        <tissue evidence="1">Shoot tissue taken approximately 20 cm above the soil surface</tissue>
    </source>
</reference>
<sequence length="57" mass="6336">MALLVCTLRFSVRNAFKLLSVVLCNLVTSILVQRTCRNGAIESKKMISIPGHCLLFL</sequence>
<name>A0A0A9GUV4_ARUDO</name>
<protein>
    <submittedName>
        <fullName evidence="1">Uncharacterized protein</fullName>
    </submittedName>
</protein>
<proteinExistence type="predicted"/>
<organism evidence="1">
    <name type="scientific">Arundo donax</name>
    <name type="common">Giant reed</name>
    <name type="synonym">Donax arundinaceus</name>
    <dbReference type="NCBI Taxonomy" id="35708"/>
    <lineage>
        <taxon>Eukaryota</taxon>
        <taxon>Viridiplantae</taxon>
        <taxon>Streptophyta</taxon>
        <taxon>Embryophyta</taxon>
        <taxon>Tracheophyta</taxon>
        <taxon>Spermatophyta</taxon>
        <taxon>Magnoliopsida</taxon>
        <taxon>Liliopsida</taxon>
        <taxon>Poales</taxon>
        <taxon>Poaceae</taxon>
        <taxon>PACMAD clade</taxon>
        <taxon>Arundinoideae</taxon>
        <taxon>Arundineae</taxon>
        <taxon>Arundo</taxon>
    </lineage>
</organism>